<dbReference type="InterPro" id="IPR036291">
    <property type="entry name" value="NAD(P)-bd_dom_sf"/>
</dbReference>
<dbReference type="InterPro" id="IPR002347">
    <property type="entry name" value="SDR_fam"/>
</dbReference>
<evidence type="ECO:0000256" key="3">
    <source>
        <dbReference type="RuleBase" id="RU000363"/>
    </source>
</evidence>
<dbReference type="PRINTS" id="PR00080">
    <property type="entry name" value="SDRFAMILY"/>
</dbReference>
<keyword evidence="2" id="KW-0560">Oxidoreductase</keyword>
<evidence type="ECO:0000313" key="5">
    <source>
        <dbReference type="EMBL" id="KAA8898012.1"/>
    </source>
</evidence>
<dbReference type="EMBL" id="SWFT01000149">
    <property type="protein sequence ID" value="KAA8898012.1"/>
    <property type="molecule type" value="Genomic_DNA"/>
</dbReference>
<dbReference type="PANTHER" id="PTHR24322">
    <property type="entry name" value="PKSB"/>
    <property type="match status" value="1"/>
</dbReference>
<gene>
    <name evidence="5" type="ORF">DIURU_004865</name>
</gene>
<dbReference type="RefSeq" id="XP_034010269.1">
    <property type="nucleotide sequence ID" value="XM_034157785.1"/>
</dbReference>
<evidence type="ECO:0000313" key="6">
    <source>
        <dbReference type="Proteomes" id="UP000449547"/>
    </source>
</evidence>
<name>A0A642UFG6_DIURU</name>
<reference evidence="5 6" key="1">
    <citation type="submission" date="2019-07" db="EMBL/GenBank/DDBJ databases">
        <title>Genome assembly of two rare yeast pathogens: Diutina rugosa and Trichomonascus ciferrii.</title>
        <authorList>
            <person name="Mixao V."/>
            <person name="Saus E."/>
            <person name="Hansen A."/>
            <person name="Lass-Flor C."/>
            <person name="Gabaldon T."/>
        </authorList>
    </citation>
    <scope>NUCLEOTIDE SEQUENCE [LARGE SCALE GENOMIC DNA]</scope>
    <source>
        <strain evidence="5 6">CBS 613</strain>
    </source>
</reference>
<protein>
    <submittedName>
        <fullName evidence="5">Uncharacterized protein</fullName>
    </submittedName>
</protein>
<dbReference type="OMA" id="NWYAVLP"/>
<sequence length="359" mass="38260">MVLHQLNAHYQRLSTAAIGHVFDANRDVVLITGGAHGLGHELARRFSALGGRVAVMDIEIPIAACRVPGVAYFQGDVCVPQDLVAIDQQIRSAMGPVTVLINNASVAEGGSVLDTSFAAIDRTVDVNLKGAMYATKVFLPPMVENKRGYIVNVASTLGYMCPARLAAYGATKSGVIAFHEGLTYELGGPSSAGFTGVKTLLVCPGQLSSGMFSDVDTPCQWLAPKLDPDEVAKTIVKAVKHGARGEIKMPFYGKFLPIFRSMPWPVTELARKVSGIDSATQVYVRRPHLQIDAPPTSVSSQDFTISDVADDRGYLEAASSETTHAEHTGIEATEAEVVQPETVENDKTTDDASVVSITT</sequence>
<organism evidence="5 6">
    <name type="scientific">Diutina rugosa</name>
    <name type="common">Yeast</name>
    <name type="synonym">Candida rugosa</name>
    <dbReference type="NCBI Taxonomy" id="5481"/>
    <lineage>
        <taxon>Eukaryota</taxon>
        <taxon>Fungi</taxon>
        <taxon>Dikarya</taxon>
        <taxon>Ascomycota</taxon>
        <taxon>Saccharomycotina</taxon>
        <taxon>Pichiomycetes</taxon>
        <taxon>Debaryomycetaceae</taxon>
        <taxon>Diutina</taxon>
    </lineage>
</organism>
<dbReference type="PRINTS" id="PR00081">
    <property type="entry name" value="GDHRDH"/>
</dbReference>
<dbReference type="Pfam" id="PF00106">
    <property type="entry name" value="adh_short"/>
    <property type="match status" value="1"/>
</dbReference>
<dbReference type="GeneID" id="54783516"/>
<proteinExistence type="inferred from homology"/>
<dbReference type="GO" id="GO:0016616">
    <property type="term" value="F:oxidoreductase activity, acting on the CH-OH group of donors, NAD or NADP as acceptor"/>
    <property type="evidence" value="ECO:0007669"/>
    <property type="project" value="TreeGrafter"/>
</dbReference>
<dbReference type="Proteomes" id="UP000449547">
    <property type="component" value="Unassembled WGS sequence"/>
</dbReference>
<dbReference type="VEuPathDB" id="FungiDB:DIURU_004865"/>
<evidence type="ECO:0000256" key="1">
    <source>
        <dbReference type="ARBA" id="ARBA00006484"/>
    </source>
</evidence>
<accession>A0A642UFG6</accession>
<dbReference type="PANTHER" id="PTHR24322:SF736">
    <property type="entry name" value="RETINOL DEHYDROGENASE 10"/>
    <property type="match status" value="1"/>
</dbReference>
<keyword evidence="6" id="KW-1185">Reference proteome</keyword>
<evidence type="ECO:0000256" key="2">
    <source>
        <dbReference type="ARBA" id="ARBA00023002"/>
    </source>
</evidence>
<feature type="region of interest" description="Disordered" evidence="4">
    <location>
        <begin position="333"/>
        <end position="359"/>
    </location>
</feature>
<dbReference type="AlphaFoldDB" id="A0A642UFG6"/>
<dbReference type="SUPFAM" id="SSF51735">
    <property type="entry name" value="NAD(P)-binding Rossmann-fold domains"/>
    <property type="match status" value="1"/>
</dbReference>
<dbReference type="OrthoDB" id="10253736at2759"/>
<evidence type="ECO:0000256" key="4">
    <source>
        <dbReference type="SAM" id="MobiDB-lite"/>
    </source>
</evidence>
<comment type="caution">
    <text evidence="5">The sequence shown here is derived from an EMBL/GenBank/DDBJ whole genome shotgun (WGS) entry which is preliminary data.</text>
</comment>
<dbReference type="CDD" id="cd05339">
    <property type="entry name" value="17beta-HSDXI-like_SDR_c"/>
    <property type="match status" value="1"/>
</dbReference>
<dbReference type="Gene3D" id="3.40.50.720">
    <property type="entry name" value="NAD(P)-binding Rossmann-like Domain"/>
    <property type="match status" value="1"/>
</dbReference>
<comment type="similarity">
    <text evidence="1 3">Belongs to the short-chain dehydrogenases/reductases (SDR) family.</text>
</comment>